<dbReference type="PANTHER" id="PTHR43027:SF1">
    <property type="entry name" value="DOXORUBICIN RESISTANCE ABC TRANSPORTER PERMEASE PROTEIN DRRC-RELATED"/>
    <property type="match status" value="1"/>
</dbReference>
<keyword evidence="4 5" id="KW-0472">Membrane</keyword>
<keyword evidence="8" id="KW-1185">Reference proteome</keyword>
<feature type="domain" description="ABC transmembrane type-2" evidence="6">
    <location>
        <begin position="166"/>
        <end position="418"/>
    </location>
</feature>
<evidence type="ECO:0000313" key="8">
    <source>
        <dbReference type="Proteomes" id="UP000094463"/>
    </source>
</evidence>
<evidence type="ECO:0000256" key="1">
    <source>
        <dbReference type="ARBA" id="ARBA00004141"/>
    </source>
</evidence>
<name>A0A1D7QTI0_9BACI</name>
<dbReference type="RefSeq" id="WP_069364392.1">
    <property type="nucleotide sequence ID" value="NZ_CP012502.1"/>
</dbReference>
<dbReference type="GO" id="GO:0140359">
    <property type="term" value="F:ABC-type transporter activity"/>
    <property type="evidence" value="ECO:0007669"/>
    <property type="project" value="InterPro"/>
</dbReference>
<feature type="transmembrane region" description="Helical" evidence="5">
    <location>
        <begin position="222"/>
        <end position="245"/>
    </location>
</feature>
<dbReference type="OrthoDB" id="3078158at2"/>
<dbReference type="PROSITE" id="PS51012">
    <property type="entry name" value="ABC_TM2"/>
    <property type="match status" value="1"/>
</dbReference>
<gene>
    <name evidence="7" type="primary">yfiM</name>
    <name evidence="7" type="ORF">BBEV_0915</name>
</gene>
<dbReference type="GO" id="GO:0016020">
    <property type="term" value="C:membrane"/>
    <property type="evidence" value="ECO:0007669"/>
    <property type="project" value="UniProtKB-SubCell"/>
</dbReference>
<feature type="transmembrane region" description="Helical" evidence="5">
    <location>
        <begin position="20"/>
        <end position="41"/>
    </location>
</feature>
<evidence type="ECO:0000256" key="3">
    <source>
        <dbReference type="ARBA" id="ARBA00022989"/>
    </source>
</evidence>
<accession>A0A1D7QTI0</accession>
<dbReference type="STRING" id="632773.BBEV_0915"/>
<dbReference type="InterPro" id="IPR013525">
    <property type="entry name" value="ABC2_TM"/>
</dbReference>
<evidence type="ECO:0000256" key="2">
    <source>
        <dbReference type="ARBA" id="ARBA00022692"/>
    </source>
</evidence>
<dbReference type="PANTHER" id="PTHR43027">
    <property type="entry name" value="DOXORUBICIN RESISTANCE ABC TRANSPORTER PERMEASE PROTEIN DRRC-RELATED"/>
    <property type="match status" value="1"/>
</dbReference>
<comment type="subcellular location">
    <subcellularLocation>
        <location evidence="1">Membrane</location>
        <topology evidence="1">Multi-pass membrane protein</topology>
    </subcellularLocation>
</comment>
<organism evidence="7 8">
    <name type="scientific">Salisediminibacterium beveridgei</name>
    <dbReference type="NCBI Taxonomy" id="632773"/>
    <lineage>
        <taxon>Bacteria</taxon>
        <taxon>Bacillati</taxon>
        <taxon>Bacillota</taxon>
        <taxon>Bacilli</taxon>
        <taxon>Bacillales</taxon>
        <taxon>Bacillaceae</taxon>
        <taxon>Salisediminibacterium</taxon>
    </lineage>
</organism>
<dbReference type="Proteomes" id="UP000094463">
    <property type="component" value="Chromosome"/>
</dbReference>
<evidence type="ECO:0000259" key="6">
    <source>
        <dbReference type="PROSITE" id="PS51012"/>
    </source>
</evidence>
<dbReference type="InterPro" id="IPR052902">
    <property type="entry name" value="ABC-2_transporter"/>
</dbReference>
<feature type="transmembrane region" description="Helical" evidence="5">
    <location>
        <begin position="301"/>
        <end position="323"/>
    </location>
</feature>
<sequence>MLTYIVKDLKLLLRNRTELLLLFAMPLILIAILGFALRGLLTGGGEALDIDVALIDLDDRQGAQEQLLEDLSASGMPEDAIDELSRSLQEISPARMLDQLLESDEMSGMITIHREEETEAALNGLEENRYNAVIEVPEHFTYDSLVLMIIGEGDGSSLQLTIQDEQSIYGRVMHDILNRFTETFNLETAIAREIAEEPERSMTELGQIETLTSYDPINSQQYYTAGMAVMFVLYTAATIASFANVERKSHVLDRILLSGTGAVSYLSGKWLSAMLIAFLQLIVLFGLSALVFQTFPQSSPSFWLGIVLISLVMAMSVGALGALVSAITIRQKSNAAANVFSGGVVALMAFTGGSFFPTEGLPGIIRTVGDLTPNGQGMTLYLRWIQGFEMSELLPSIYRLLLICVLLTVLAAGLYPKDKGVKG</sequence>
<feature type="transmembrane region" description="Helical" evidence="5">
    <location>
        <begin position="273"/>
        <end position="295"/>
    </location>
</feature>
<keyword evidence="2 5" id="KW-0812">Transmembrane</keyword>
<dbReference type="KEGG" id="bbev:BBEV_0915"/>
<evidence type="ECO:0000313" key="7">
    <source>
        <dbReference type="EMBL" id="AOM82285.1"/>
    </source>
</evidence>
<proteinExistence type="predicted"/>
<protein>
    <submittedName>
        <fullName evidence="7">Putative transport permease yfiM</fullName>
    </submittedName>
</protein>
<dbReference type="InterPro" id="IPR047817">
    <property type="entry name" value="ABC2_TM_bact-type"/>
</dbReference>
<keyword evidence="3 5" id="KW-1133">Transmembrane helix</keyword>
<dbReference type="Pfam" id="PF12698">
    <property type="entry name" value="ABC2_membrane_3"/>
    <property type="match status" value="1"/>
</dbReference>
<dbReference type="AlphaFoldDB" id="A0A1D7QTI0"/>
<feature type="transmembrane region" description="Helical" evidence="5">
    <location>
        <begin position="397"/>
        <end position="415"/>
    </location>
</feature>
<feature type="transmembrane region" description="Helical" evidence="5">
    <location>
        <begin position="335"/>
        <end position="356"/>
    </location>
</feature>
<dbReference type="EMBL" id="CP012502">
    <property type="protein sequence ID" value="AOM82285.1"/>
    <property type="molecule type" value="Genomic_DNA"/>
</dbReference>
<evidence type="ECO:0000256" key="4">
    <source>
        <dbReference type="ARBA" id="ARBA00023136"/>
    </source>
</evidence>
<reference evidence="7 8" key="1">
    <citation type="submission" date="2015-08" db="EMBL/GenBank/DDBJ databases">
        <title>The complete genome sequence of Bacillus beveridgei MLTeJB.</title>
        <authorList>
            <person name="Hanson T.E."/>
            <person name="Mesa C."/>
            <person name="Basesman S.M."/>
            <person name="Oremland R.S."/>
        </authorList>
    </citation>
    <scope>NUCLEOTIDE SEQUENCE [LARGE SCALE GENOMIC DNA]</scope>
    <source>
        <strain evidence="7 8">MLTeJB</strain>
    </source>
</reference>
<evidence type="ECO:0000256" key="5">
    <source>
        <dbReference type="SAM" id="Phobius"/>
    </source>
</evidence>